<feature type="compositionally biased region" description="Basic and acidic residues" evidence="1">
    <location>
        <begin position="300"/>
        <end position="310"/>
    </location>
</feature>
<evidence type="ECO:0000313" key="3">
    <source>
        <dbReference type="Proteomes" id="UP000245956"/>
    </source>
</evidence>
<dbReference type="Proteomes" id="UP000245956">
    <property type="component" value="Unassembled WGS sequence"/>
</dbReference>
<reference evidence="2 3" key="1">
    <citation type="journal article" date="2016" name="Front. Microbiol.">
        <title>Genome and transcriptome sequences reveal the specific parasitism of the nematophagous Purpureocillium lilacinum 36-1.</title>
        <authorList>
            <person name="Xie J."/>
            <person name="Li S."/>
            <person name="Mo C."/>
            <person name="Xiao X."/>
            <person name="Peng D."/>
            <person name="Wang G."/>
            <person name="Xiao Y."/>
        </authorList>
    </citation>
    <scope>NUCLEOTIDE SEQUENCE [LARGE SCALE GENOMIC DNA]</scope>
    <source>
        <strain evidence="2 3">36-1</strain>
    </source>
</reference>
<feature type="region of interest" description="Disordered" evidence="1">
    <location>
        <begin position="288"/>
        <end position="310"/>
    </location>
</feature>
<accession>A0A2U3ECK3</accession>
<comment type="caution">
    <text evidence="2">The sequence shown here is derived from an EMBL/GenBank/DDBJ whole genome shotgun (WGS) entry which is preliminary data.</text>
</comment>
<gene>
    <name evidence="2" type="ORF">PCL_10859</name>
</gene>
<protein>
    <submittedName>
        <fullName evidence="2">Uncharacterized protein</fullName>
    </submittedName>
</protein>
<organism evidence="2 3">
    <name type="scientific">Purpureocillium lilacinum</name>
    <name type="common">Paecilomyces lilacinus</name>
    <dbReference type="NCBI Taxonomy" id="33203"/>
    <lineage>
        <taxon>Eukaryota</taxon>
        <taxon>Fungi</taxon>
        <taxon>Dikarya</taxon>
        <taxon>Ascomycota</taxon>
        <taxon>Pezizomycotina</taxon>
        <taxon>Sordariomycetes</taxon>
        <taxon>Hypocreomycetidae</taxon>
        <taxon>Hypocreales</taxon>
        <taxon>Ophiocordycipitaceae</taxon>
        <taxon>Purpureocillium</taxon>
    </lineage>
</organism>
<sequence length="310" mass="34188">MGAAPQQGWQKKREPWPLALGFQSTHGLVVAENRRQRLTVKVNDADDARRKLAGGCRDSTPPRCQRRRFRLAFWKGLGLPARLQHATQTESESEAALWRRITRITDCRRATGLTSATLSDLAPISTRAGNRGGMAAGCSPCSGLLGLGMRVLSWAGRLKLKEDAFAWRPSARGPVRARSNRPAVMMRHLPCIVGGPCRGGHLAVFDGSQQLYEVQAARRRGSGATRSRAPRLILMRLAAAGIFGRDLTLRPTLAMSTQVECIGESRRDAGHGSKHNLIDQALEFGREASDARRWQTAQRDYMERSDDASR</sequence>
<evidence type="ECO:0000313" key="2">
    <source>
        <dbReference type="EMBL" id="PWI72236.1"/>
    </source>
</evidence>
<proteinExistence type="predicted"/>
<dbReference type="AlphaFoldDB" id="A0A2U3ECK3"/>
<evidence type="ECO:0000256" key="1">
    <source>
        <dbReference type="SAM" id="MobiDB-lite"/>
    </source>
</evidence>
<name>A0A2U3ECK3_PURLI</name>
<dbReference type="EMBL" id="LCWV01000006">
    <property type="protein sequence ID" value="PWI72236.1"/>
    <property type="molecule type" value="Genomic_DNA"/>
</dbReference>